<accession>A0ABM9LS05</accession>
<dbReference type="PANTHER" id="PTHR43436:SF1">
    <property type="entry name" value="TRANSCRIPTIONAL REGULATORY PROTEIN"/>
    <property type="match status" value="1"/>
</dbReference>
<keyword evidence="6" id="KW-1185">Reference proteome</keyword>
<dbReference type="InterPro" id="IPR009057">
    <property type="entry name" value="Homeodomain-like_sf"/>
</dbReference>
<evidence type="ECO:0000256" key="1">
    <source>
        <dbReference type="ARBA" id="ARBA00023015"/>
    </source>
</evidence>
<protein>
    <submittedName>
        <fullName evidence="5">AraC family transcriptional regulator</fullName>
    </submittedName>
</protein>
<dbReference type="RefSeq" id="WP_308482634.1">
    <property type="nucleotide sequence ID" value="NZ_OY726397.1"/>
</dbReference>
<evidence type="ECO:0000313" key="6">
    <source>
        <dbReference type="Proteomes" id="UP001190465"/>
    </source>
</evidence>
<keyword evidence="2" id="KW-0804">Transcription</keyword>
<evidence type="ECO:0000256" key="2">
    <source>
        <dbReference type="ARBA" id="ARBA00023163"/>
    </source>
</evidence>
<evidence type="ECO:0000313" key="5">
    <source>
        <dbReference type="EMBL" id="CAJ1503752.1"/>
    </source>
</evidence>
<dbReference type="InterPro" id="IPR018060">
    <property type="entry name" value="HTH_AraC"/>
</dbReference>
<dbReference type="PROSITE" id="PS01124">
    <property type="entry name" value="HTH_ARAC_FAMILY_2"/>
    <property type="match status" value="1"/>
</dbReference>
<dbReference type="SMART" id="SM00342">
    <property type="entry name" value="HTH_ARAC"/>
    <property type="match status" value="1"/>
</dbReference>
<dbReference type="Pfam" id="PF12833">
    <property type="entry name" value="HTH_18"/>
    <property type="match status" value="1"/>
</dbReference>
<reference evidence="5 6" key="1">
    <citation type="submission" date="2023-08" db="EMBL/GenBank/DDBJ databases">
        <authorList>
            <person name="Folkvardsen B D."/>
            <person name="Norman A."/>
        </authorList>
    </citation>
    <scope>NUCLEOTIDE SEQUENCE [LARGE SCALE GENOMIC DNA]</scope>
    <source>
        <strain evidence="5 6">Mu0053</strain>
    </source>
</reference>
<keyword evidence="1" id="KW-0805">Transcription regulation</keyword>
<sequence length="84" mass="9491">MLVGDPQAPPDSFDARPGMSPIAFQKQVRLQNARRLLIGDDVSAAQVAQAVGYTSPTQFSREYRREYGAPPRQDAARMRRQWSR</sequence>
<feature type="region of interest" description="Disordered" evidence="3">
    <location>
        <begin position="62"/>
        <end position="84"/>
    </location>
</feature>
<feature type="domain" description="HTH araC/xylS-type" evidence="4">
    <location>
        <begin position="13"/>
        <end position="77"/>
    </location>
</feature>
<name>A0ABM9LS05_9MYCO</name>
<gene>
    <name evidence="5" type="ORF">MU0053_002514</name>
</gene>
<dbReference type="Proteomes" id="UP001190465">
    <property type="component" value="Chromosome"/>
</dbReference>
<dbReference type="Gene3D" id="1.10.10.60">
    <property type="entry name" value="Homeodomain-like"/>
    <property type="match status" value="1"/>
</dbReference>
<proteinExistence type="predicted"/>
<dbReference type="PANTHER" id="PTHR43436">
    <property type="entry name" value="ARAC-FAMILY TRANSCRIPTIONAL REGULATOR"/>
    <property type="match status" value="1"/>
</dbReference>
<evidence type="ECO:0000256" key="3">
    <source>
        <dbReference type="SAM" id="MobiDB-lite"/>
    </source>
</evidence>
<organism evidence="5 6">
    <name type="scientific">[Mycobacterium] burgundiense</name>
    <dbReference type="NCBI Taxonomy" id="3064286"/>
    <lineage>
        <taxon>Bacteria</taxon>
        <taxon>Bacillati</taxon>
        <taxon>Actinomycetota</taxon>
        <taxon>Actinomycetes</taxon>
        <taxon>Mycobacteriales</taxon>
        <taxon>Mycobacteriaceae</taxon>
        <taxon>Mycolicibacterium</taxon>
    </lineage>
</organism>
<dbReference type="EMBL" id="OY726397">
    <property type="protein sequence ID" value="CAJ1503752.1"/>
    <property type="molecule type" value="Genomic_DNA"/>
</dbReference>
<dbReference type="SUPFAM" id="SSF46689">
    <property type="entry name" value="Homeodomain-like"/>
    <property type="match status" value="1"/>
</dbReference>
<evidence type="ECO:0000259" key="4">
    <source>
        <dbReference type="PROSITE" id="PS01124"/>
    </source>
</evidence>